<sequence>MGACTYMHTRALPIAPNQYRLPRLLLPSPTLFIAHLWLSLFHPLSQQGAGDSDTPAIIYRTVRFYRGDKDGFISAEINIKWWPSSINPFVRPSNSSRERNAALSRAQQQQQQQWWNGGEIRELLTSTTRVQETVVCLFESVALSLARPNMVYSNEYTRHTVLVELKQSFCSVVSCSVATSEVRLCSAVPHIVPWLLVPWLLVPDGWRNGAGEKPGHLPHNGEMESAHCLVSCNILALSNGRGRAIRGHARPEVTSDHTFPGGPLSVWTHHVLLDPQIMSLVITCEEPGCLFSVEPGSTQSASLLGCSVLYTLQCAVGCLSWQSKAVSPPPYPFPPFSSPPPNAHPSAQLIPPSSHCPHPPTTSAPNPILLKTVIEQRGMLGL</sequence>
<evidence type="ECO:0000256" key="1">
    <source>
        <dbReference type="SAM" id="MobiDB-lite"/>
    </source>
</evidence>
<protein>
    <submittedName>
        <fullName evidence="2">Uncharacterized protein</fullName>
    </submittedName>
</protein>
<comment type="caution">
    <text evidence="2">The sequence shown here is derived from an EMBL/GenBank/DDBJ whole genome shotgun (WGS) entry which is preliminary data.</text>
</comment>
<keyword evidence="3" id="KW-1185">Reference proteome</keyword>
<dbReference type="AlphaFoldDB" id="A0A9N7Y8K6"/>
<proteinExistence type="predicted"/>
<name>A0A9N7Y8K6_PLEPL</name>
<evidence type="ECO:0000313" key="3">
    <source>
        <dbReference type="Proteomes" id="UP001153269"/>
    </source>
</evidence>
<reference evidence="2" key="1">
    <citation type="submission" date="2020-03" db="EMBL/GenBank/DDBJ databases">
        <authorList>
            <person name="Weist P."/>
        </authorList>
    </citation>
    <scope>NUCLEOTIDE SEQUENCE</scope>
</reference>
<dbReference type="EMBL" id="CADEAL010000149">
    <property type="protein sequence ID" value="CAB1415294.1"/>
    <property type="molecule type" value="Genomic_DNA"/>
</dbReference>
<accession>A0A9N7Y8K6</accession>
<organism evidence="2 3">
    <name type="scientific">Pleuronectes platessa</name>
    <name type="common">European plaice</name>
    <dbReference type="NCBI Taxonomy" id="8262"/>
    <lineage>
        <taxon>Eukaryota</taxon>
        <taxon>Metazoa</taxon>
        <taxon>Chordata</taxon>
        <taxon>Craniata</taxon>
        <taxon>Vertebrata</taxon>
        <taxon>Euteleostomi</taxon>
        <taxon>Actinopterygii</taxon>
        <taxon>Neopterygii</taxon>
        <taxon>Teleostei</taxon>
        <taxon>Neoteleostei</taxon>
        <taxon>Acanthomorphata</taxon>
        <taxon>Carangaria</taxon>
        <taxon>Pleuronectiformes</taxon>
        <taxon>Pleuronectoidei</taxon>
        <taxon>Pleuronectidae</taxon>
        <taxon>Pleuronectes</taxon>
    </lineage>
</organism>
<feature type="region of interest" description="Disordered" evidence="1">
    <location>
        <begin position="342"/>
        <end position="363"/>
    </location>
</feature>
<evidence type="ECO:0000313" key="2">
    <source>
        <dbReference type="EMBL" id="CAB1415294.1"/>
    </source>
</evidence>
<dbReference type="Proteomes" id="UP001153269">
    <property type="component" value="Unassembled WGS sequence"/>
</dbReference>
<gene>
    <name evidence="2" type="ORF">PLEPLA_LOCUS3010</name>
</gene>